<evidence type="ECO:0000313" key="4">
    <source>
        <dbReference type="Proteomes" id="UP000249757"/>
    </source>
</evidence>
<keyword evidence="1" id="KW-1133">Transmembrane helix</keyword>
<proteinExistence type="predicted"/>
<protein>
    <submittedName>
        <fullName evidence="2">EI24 domain containing protein</fullName>
    </submittedName>
</protein>
<dbReference type="GO" id="GO:0005619">
    <property type="term" value="C:ascospore wall"/>
    <property type="evidence" value="ECO:0007669"/>
    <property type="project" value="TreeGrafter"/>
</dbReference>
<keyword evidence="1" id="KW-0812">Transmembrane</keyword>
<feature type="transmembrane region" description="Helical" evidence="1">
    <location>
        <begin position="25"/>
        <end position="44"/>
    </location>
</feature>
<dbReference type="OMA" id="REFWPLF"/>
<keyword evidence="4" id="KW-1185">Reference proteome</keyword>
<evidence type="ECO:0000256" key="1">
    <source>
        <dbReference type="SAM" id="Phobius"/>
    </source>
</evidence>
<reference evidence="3" key="3">
    <citation type="journal article" date="2022" name="bioRxiv">
        <title>A global pangenome for the wheat fungal pathogen Pyrenophora tritici-repentis and prediction of effector protein structural homology.</title>
        <authorList>
            <person name="Moolhuijzen P."/>
            <person name="See P.T."/>
            <person name="Shi G."/>
            <person name="Powell H.R."/>
            <person name="Cockram J."/>
            <person name="Jorgensen L.N."/>
            <person name="Benslimane H."/>
            <person name="Strelkov S.E."/>
            <person name="Turner J."/>
            <person name="Liu Z."/>
            <person name="Moffat C.S."/>
        </authorList>
    </citation>
    <scope>NUCLEOTIDE SEQUENCE</scope>
    <source>
        <strain evidence="3">86-124</strain>
    </source>
</reference>
<accession>A0A2W1G5P2</accession>
<dbReference type="Proteomes" id="UP000245464">
    <property type="component" value="Chromosome 1"/>
</dbReference>
<dbReference type="EMBL" id="NRDI02000003">
    <property type="protein sequence ID" value="KAI1517618.1"/>
    <property type="molecule type" value="Genomic_DNA"/>
</dbReference>
<dbReference type="GO" id="GO:0005628">
    <property type="term" value="C:prospore membrane"/>
    <property type="evidence" value="ECO:0007669"/>
    <property type="project" value="TreeGrafter"/>
</dbReference>
<name>A0A2W1G5P2_9PLEO</name>
<evidence type="ECO:0000313" key="3">
    <source>
        <dbReference type="EMBL" id="KAI1517618.1"/>
    </source>
</evidence>
<keyword evidence="1" id="KW-0472">Membrane</keyword>
<dbReference type="Proteomes" id="UP000249757">
    <property type="component" value="Unassembled WGS sequence"/>
</dbReference>
<feature type="transmembrane region" description="Helical" evidence="1">
    <location>
        <begin position="232"/>
        <end position="259"/>
    </location>
</feature>
<dbReference type="EMBL" id="NQIK02000001">
    <property type="protein sequence ID" value="KAF7578712.1"/>
    <property type="molecule type" value="Genomic_DNA"/>
</dbReference>
<comment type="caution">
    <text evidence="3">The sequence shown here is derived from an EMBL/GenBank/DDBJ whole genome shotgun (WGS) entry which is preliminary data.</text>
</comment>
<reference evidence="3" key="2">
    <citation type="submission" date="2021-05" db="EMBL/GenBank/DDBJ databases">
        <authorList>
            <person name="Moolhuijzen P.M."/>
            <person name="Moffat C.S."/>
        </authorList>
    </citation>
    <scope>NUCLEOTIDE SEQUENCE</scope>
    <source>
        <strain evidence="3">86-124</strain>
    </source>
</reference>
<dbReference type="GO" id="GO:0005811">
    <property type="term" value="C:lipid droplet"/>
    <property type="evidence" value="ECO:0007669"/>
    <property type="project" value="TreeGrafter"/>
</dbReference>
<dbReference type="InterPro" id="IPR052786">
    <property type="entry name" value="Spore_wall_assembly"/>
</dbReference>
<feature type="transmembrane region" description="Helical" evidence="1">
    <location>
        <begin position="171"/>
        <end position="194"/>
    </location>
</feature>
<reference evidence="4" key="4">
    <citation type="journal article" date="2022" name="Microb. Genom.">
        <title>A global pangenome for the wheat fungal pathogen Pyrenophora tritici-repentis and prediction of effector protein structural homology.</title>
        <authorList>
            <person name="Moolhuijzen P.M."/>
            <person name="See P.T."/>
            <person name="Shi G."/>
            <person name="Powell H.R."/>
            <person name="Cockram J."/>
            <person name="Jorgensen L.N."/>
            <person name="Benslimane H."/>
            <person name="Strelkov S.E."/>
            <person name="Turner J."/>
            <person name="Liu Z."/>
            <person name="Moffat C.S."/>
        </authorList>
    </citation>
    <scope>NUCLEOTIDE SEQUENCE [LARGE SCALE GENOMIC DNA]</scope>
</reference>
<feature type="transmembrane region" description="Helical" evidence="1">
    <location>
        <begin position="56"/>
        <end position="81"/>
    </location>
</feature>
<gene>
    <name evidence="3" type="ORF">Ptr86124_002919</name>
    <name evidence="2" type="ORF">PtrM4_029520</name>
</gene>
<sequence length="288" mass="33093">MSPQRSQSALGNIPRVVVRPTWDNVVAASYLIKGIVFFLLHPFLHPLLKARLLPAFLLSVFVYFNLFFWTLLPQVLFLKLFHTVGSAWVNAVFLVLGEGAAVVALLFESFLVDESQVDIFDAVLIYKGYEDLVRQYRPVTEDALNDPVRRLGKPTRSSVYAPFSFRQIAEFVMLLPVNFIPYVGVPVFLLLTGYRAGPFQHWRYFQLLGYDRKRRNAAIKSRRWQYTWYGTVYLFLQLVPPFSMFFLLTAPASSALWAAELERARREQEANLAQAPQAQYTDEPEAVV</sequence>
<dbReference type="PANTHER" id="PTHR34292">
    <property type="entry name" value="OUTER SPORE WALL PROTEIN LDS1"/>
    <property type="match status" value="1"/>
</dbReference>
<evidence type="ECO:0000313" key="2">
    <source>
        <dbReference type="EMBL" id="KAF7578712.1"/>
    </source>
</evidence>
<dbReference type="PANTHER" id="PTHR34292:SF1">
    <property type="entry name" value="OUTER SPORE WALL PROTEIN RRT8"/>
    <property type="match status" value="1"/>
</dbReference>
<reference evidence="2" key="1">
    <citation type="journal article" date="2018" name="BMC Genomics">
        <title>Comparative genomics of the wheat fungal pathogen Pyrenophora tritici-repentis reveals chromosomal variations and genome plasticity.</title>
        <authorList>
            <person name="Moolhuijzen P."/>
            <person name="See P.T."/>
            <person name="Hane J.K."/>
            <person name="Shi G."/>
            <person name="Liu Z."/>
            <person name="Oliver R.P."/>
            <person name="Moffat C.S."/>
        </authorList>
    </citation>
    <scope>NUCLEOTIDE SEQUENCE [LARGE SCALE GENOMIC DNA]</scope>
    <source>
        <strain evidence="2">M4</strain>
    </source>
</reference>
<dbReference type="AlphaFoldDB" id="A0A2W1G5P2"/>
<feature type="transmembrane region" description="Helical" evidence="1">
    <location>
        <begin position="87"/>
        <end position="107"/>
    </location>
</feature>
<organism evidence="3 4">
    <name type="scientific">Pyrenophora tritici-repentis</name>
    <dbReference type="NCBI Taxonomy" id="45151"/>
    <lineage>
        <taxon>Eukaryota</taxon>
        <taxon>Fungi</taxon>
        <taxon>Dikarya</taxon>
        <taxon>Ascomycota</taxon>
        <taxon>Pezizomycotina</taxon>
        <taxon>Dothideomycetes</taxon>
        <taxon>Pleosporomycetidae</taxon>
        <taxon>Pleosporales</taxon>
        <taxon>Pleosporineae</taxon>
        <taxon>Pleosporaceae</taxon>
        <taxon>Pyrenophora</taxon>
    </lineage>
</organism>
<dbReference type="OrthoDB" id="2107885at2759"/>